<evidence type="ECO:0000256" key="6">
    <source>
        <dbReference type="ARBA" id="ARBA00022679"/>
    </source>
</evidence>
<dbReference type="InterPro" id="IPR007130">
    <property type="entry name" value="DAGAT"/>
</dbReference>
<comment type="caution">
    <text evidence="15">The sequence shown here is derived from an EMBL/GenBank/DDBJ whole genome shotgun (WGS) entry which is preliminary data.</text>
</comment>
<comment type="subcellular location">
    <subcellularLocation>
        <location evidence="1 14">Endoplasmic reticulum membrane</location>
        <topology evidence="1 14">Multi-pass membrane protein</topology>
    </subcellularLocation>
</comment>
<evidence type="ECO:0000256" key="5">
    <source>
        <dbReference type="ARBA" id="ARBA00022516"/>
    </source>
</evidence>
<dbReference type="GO" id="GO:0006071">
    <property type="term" value="P:glycerol metabolic process"/>
    <property type="evidence" value="ECO:0007669"/>
    <property type="project" value="UniProtKB-KW"/>
</dbReference>
<evidence type="ECO:0000256" key="10">
    <source>
        <dbReference type="ARBA" id="ARBA00022989"/>
    </source>
</evidence>
<evidence type="ECO:0000256" key="14">
    <source>
        <dbReference type="RuleBase" id="RU367023"/>
    </source>
</evidence>
<name>X6NQQ4_RETFI</name>
<gene>
    <name evidence="15" type="ORF">RFI_08505</name>
</gene>
<dbReference type="OrthoDB" id="264532at2759"/>
<keyword evidence="7 14" id="KW-0812">Transmembrane</keyword>
<dbReference type="PANTHER" id="PTHR12317:SF0">
    <property type="entry name" value="ACYLTRANSFERASE"/>
    <property type="match status" value="1"/>
</dbReference>
<dbReference type="CDD" id="cd07987">
    <property type="entry name" value="LPLAT_MGAT-like"/>
    <property type="match status" value="1"/>
</dbReference>
<keyword evidence="13" id="KW-0012">Acyltransferase</keyword>
<dbReference type="GO" id="GO:0005789">
    <property type="term" value="C:endoplasmic reticulum membrane"/>
    <property type="evidence" value="ECO:0007669"/>
    <property type="project" value="UniProtKB-SubCell"/>
</dbReference>
<evidence type="ECO:0000256" key="2">
    <source>
        <dbReference type="ARBA" id="ARBA00004771"/>
    </source>
</evidence>
<keyword evidence="11" id="KW-0443">Lipid metabolism</keyword>
<dbReference type="PANTHER" id="PTHR12317">
    <property type="entry name" value="DIACYLGLYCEROL O-ACYLTRANSFERASE"/>
    <property type="match status" value="1"/>
</dbReference>
<evidence type="ECO:0000313" key="16">
    <source>
        <dbReference type="Proteomes" id="UP000023152"/>
    </source>
</evidence>
<proteinExistence type="inferred from homology"/>
<evidence type="ECO:0000256" key="12">
    <source>
        <dbReference type="ARBA" id="ARBA00023136"/>
    </source>
</evidence>
<dbReference type="OMA" id="FWFTCAN"/>
<keyword evidence="16" id="KW-1185">Reference proteome</keyword>
<feature type="transmembrane region" description="Helical" evidence="14">
    <location>
        <begin position="85"/>
        <end position="105"/>
    </location>
</feature>
<comment type="pathway">
    <text evidence="3">Lipid metabolism.</text>
</comment>
<evidence type="ECO:0000256" key="1">
    <source>
        <dbReference type="ARBA" id="ARBA00004477"/>
    </source>
</evidence>
<evidence type="ECO:0000256" key="11">
    <source>
        <dbReference type="ARBA" id="ARBA00023098"/>
    </source>
</evidence>
<keyword evidence="6 14" id="KW-0808">Transferase</keyword>
<evidence type="ECO:0000256" key="4">
    <source>
        <dbReference type="ARBA" id="ARBA00005420"/>
    </source>
</evidence>
<dbReference type="AlphaFoldDB" id="X6NQQ4"/>
<accession>X6NQQ4</accession>
<evidence type="ECO:0000256" key="13">
    <source>
        <dbReference type="ARBA" id="ARBA00023315"/>
    </source>
</evidence>
<comment type="pathway">
    <text evidence="2">Glycerolipid metabolism; triacylglycerol biosynthesis.</text>
</comment>
<sequence length="405" mass="46843">MTSDKPTMLDSGLVPQLGQTVQKSISTLQARAEATTSKFLEQADEVISKISLTTERRKKSQEKNKNKGMQFAPVKIPLARRRQTFAVFMYTSMLFLCLGLNFLALRYWEGVYFYMYITYIGWKLVFQIFHRNGGLPIPWFRKCFLWQWFVEYFPVTLHKIVSLDPSDVYIFGLLALKHIKKNKKKKIKNKNNRYHPHGIIGMGAWAAFACQAAGWEQLFPGVDVRLVTLKLNFFIPFFDLFLTFMGVCDASKEGAKESLDAHHGDVTLFLAERKGFVKVALVHGASLVPVFGFGENDLYSQVSNPKGSFIRKLQEKLQQRLGFAIPIFRGRGVFQYNFGLLPNRIPIDIVFGEPIKCPKLMPEEITKEIIDKYHKEYMMALKELFDAYKEKFYHESQLLPKLHFK</sequence>
<reference evidence="15 16" key="1">
    <citation type="journal article" date="2013" name="Curr. Biol.">
        <title>The Genome of the Foraminiferan Reticulomyxa filosa.</title>
        <authorList>
            <person name="Glockner G."/>
            <person name="Hulsmann N."/>
            <person name="Schleicher M."/>
            <person name="Noegel A.A."/>
            <person name="Eichinger L."/>
            <person name="Gallinger C."/>
            <person name="Pawlowski J."/>
            <person name="Sierra R."/>
            <person name="Euteneuer U."/>
            <person name="Pillet L."/>
            <person name="Moustafa A."/>
            <person name="Platzer M."/>
            <person name="Groth M."/>
            <person name="Szafranski K."/>
            <person name="Schliwa M."/>
        </authorList>
    </citation>
    <scope>NUCLEOTIDE SEQUENCE [LARGE SCALE GENOMIC DNA]</scope>
</reference>
<evidence type="ECO:0000256" key="8">
    <source>
        <dbReference type="ARBA" id="ARBA00022798"/>
    </source>
</evidence>
<protein>
    <recommendedName>
        <fullName evidence="14">Acyltransferase</fullName>
        <ecNumber evidence="14">2.3.1.-</ecNumber>
    </recommendedName>
</protein>
<dbReference type="GO" id="GO:0004144">
    <property type="term" value="F:diacylglycerol O-acyltransferase activity"/>
    <property type="evidence" value="ECO:0007669"/>
    <property type="project" value="TreeGrafter"/>
</dbReference>
<keyword evidence="8" id="KW-0319">Glycerol metabolism</keyword>
<dbReference type="EC" id="2.3.1.-" evidence="14"/>
<dbReference type="EMBL" id="ASPP01006561">
    <property type="protein sequence ID" value="ETO28625.1"/>
    <property type="molecule type" value="Genomic_DNA"/>
</dbReference>
<comment type="similarity">
    <text evidence="4 14">Belongs to the diacylglycerol acyltransferase family.</text>
</comment>
<dbReference type="Pfam" id="PF03982">
    <property type="entry name" value="DAGAT"/>
    <property type="match status" value="3"/>
</dbReference>
<keyword evidence="10 14" id="KW-1133">Transmembrane helix</keyword>
<evidence type="ECO:0000256" key="3">
    <source>
        <dbReference type="ARBA" id="ARBA00005189"/>
    </source>
</evidence>
<keyword evidence="5" id="KW-0444">Lipid biosynthesis</keyword>
<keyword evidence="12 14" id="KW-0472">Membrane</keyword>
<evidence type="ECO:0000313" key="15">
    <source>
        <dbReference type="EMBL" id="ETO28625.1"/>
    </source>
</evidence>
<evidence type="ECO:0000256" key="7">
    <source>
        <dbReference type="ARBA" id="ARBA00022692"/>
    </source>
</evidence>
<dbReference type="GO" id="GO:0019432">
    <property type="term" value="P:triglyceride biosynthetic process"/>
    <property type="evidence" value="ECO:0007669"/>
    <property type="project" value="TreeGrafter"/>
</dbReference>
<keyword evidence="9 14" id="KW-0256">Endoplasmic reticulum</keyword>
<comment type="caution">
    <text evidence="14">Lacks conserved residue(s) required for the propagation of feature annotation.</text>
</comment>
<organism evidence="15 16">
    <name type="scientific">Reticulomyxa filosa</name>
    <dbReference type="NCBI Taxonomy" id="46433"/>
    <lineage>
        <taxon>Eukaryota</taxon>
        <taxon>Sar</taxon>
        <taxon>Rhizaria</taxon>
        <taxon>Retaria</taxon>
        <taxon>Foraminifera</taxon>
        <taxon>Monothalamids</taxon>
        <taxon>Reticulomyxidae</taxon>
        <taxon>Reticulomyxa</taxon>
    </lineage>
</organism>
<dbReference type="Proteomes" id="UP000023152">
    <property type="component" value="Unassembled WGS sequence"/>
</dbReference>
<evidence type="ECO:0000256" key="9">
    <source>
        <dbReference type="ARBA" id="ARBA00022824"/>
    </source>
</evidence>